<sequence>MERCLKKLDHVFCTPNWRILHEEATAKALVRLHSDHHPILISTEGNDPPTKKPFRFEACWLRHLEFEDFIKTAWKEEEDANIMLKKLTPIILQWNKDNFGNIFRRKNRLINRIEGIQRTANHMSNRFLYKIEQKQWIHMTVGSRGPRIGHLMFADDLLLFSEASPSQIKTILDCLELFCNLSGHKINNSKTSIFFTKNTSQSTITDIISLSGFKQCSSMGKYLGTNIIHGMHSRGHYNHILEKLKKKLAGWKASCLSMAGRVSLINSVTSSIPVFHMQNYSIPQSIIQDFEKYERKFLWGEDDNKRKLHTYSWEVACTSKENRGLGIKNLSIMNKALICKTTWNLFYGPNNLCSQVITSKYQKRCKDTDKLSYKPGDSRLWKAISNNWWLDPPPSNWYKINTDGSVVGEQGMAGCGGIIRNDQGNWISGFLSFIGSCSVLDAELWGIYRGLVLVKKKGLQRVMVECDSKEAIGLIEKARALRFTNNRMVGKIFELSTNLDRVVFSYSPREANGCANWLARRSLYYSIGVKELDSPPSYLLKLMDRDKIGLPSCPREPD</sequence>
<dbReference type="InterPro" id="IPR012337">
    <property type="entry name" value="RNaseH-like_sf"/>
</dbReference>
<reference evidence="3" key="1">
    <citation type="submission" date="2020-09" db="EMBL/GenBank/DDBJ databases">
        <title>Genome-Enabled Discovery of Anthraquinone Biosynthesis in Senna tora.</title>
        <authorList>
            <person name="Kang S.-H."/>
            <person name="Pandey R.P."/>
            <person name="Lee C.-M."/>
            <person name="Sim J.-S."/>
            <person name="Jeong J.-T."/>
            <person name="Choi B.-S."/>
            <person name="Jung M."/>
            <person name="Ginzburg D."/>
            <person name="Zhao K."/>
            <person name="Won S.Y."/>
            <person name="Oh T.-J."/>
            <person name="Yu Y."/>
            <person name="Kim N.-H."/>
            <person name="Lee O.R."/>
            <person name="Lee T.-H."/>
            <person name="Bashyal P."/>
            <person name="Kim T.-S."/>
            <person name="Lee W.-H."/>
            <person name="Kawkins C."/>
            <person name="Kim C.-K."/>
            <person name="Kim J.S."/>
            <person name="Ahn B.O."/>
            <person name="Rhee S.Y."/>
            <person name="Sohng J.K."/>
        </authorList>
    </citation>
    <scope>NUCLEOTIDE SEQUENCE</scope>
    <source>
        <tissue evidence="3">Leaf</tissue>
    </source>
</reference>
<proteinExistence type="predicted"/>
<dbReference type="InterPro" id="IPR044730">
    <property type="entry name" value="RNase_H-like_dom_plant"/>
</dbReference>
<dbReference type="EMBL" id="JAAIUW010000006">
    <property type="protein sequence ID" value="KAF7826059.1"/>
    <property type="molecule type" value="Genomic_DNA"/>
</dbReference>
<dbReference type="OrthoDB" id="1434514at2759"/>
<feature type="domain" description="Reverse transcriptase" evidence="1">
    <location>
        <begin position="124"/>
        <end position="226"/>
    </location>
</feature>
<accession>A0A834TQU7</accession>
<protein>
    <submittedName>
        <fullName evidence="3">Ribonuclease H</fullName>
    </submittedName>
</protein>
<dbReference type="Proteomes" id="UP000634136">
    <property type="component" value="Unassembled WGS sequence"/>
</dbReference>
<dbReference type="InterPro" id="IPR036397">
    <property type="entry name" value="RNaseH_sf"/>
</dbReference>
<evidence type="ECO:0000313" key="4">
    <source>
        <dbReference type="Proteomes" id="UP000634136"/>
    </source>
</evidence>
<dbReference type="Gene3D" id="3.30.420.10">
    <property type="entry name" value="Ribonuclease H-like superfamily/Ribonuclease H"/>
    <property type="match status" value="1"/>
</dbReference>
<evidence type="ECO:0000259" key="2">
    <source>
        <dbReference type="Pfam" id="PF13456"/>
    </source>
</evidence>
<dbReference type="CDD" id="cd06222">
    <property type="entry name" value="RNase_H_like"/>
    <property type="match status" value="1"/>
</dbReference>
<dbReference type="InterPro" id="IPR000477">
    <property type="entry name" value="RT_dom"/>
</dbReference>
<dbReference type="GO" id="GO:0003676">
    <property type="term" value="F:nucleic acid binding"/>
    <property type="evidence" value="ECO:0007669"/>
    <property type="project" value="InterPro"/>
</dbReference>
<feature type="domain" description="RNase H type-1" evidence="2">
    <location>
        <begin position="401"/>
        <end position="521"/>
    </location>
</feature>
<dbReference type="AlphaFoldDB" id="A0A834TQU7"/>
<comment type="caution">
    <text evidence="3">The sequence shown here is derived from an EMBL/GenBank/DDBJ whole genome shotgun (WGS) entry which is preliminary data.</text>
</comment>
<dbReference type="PANTHER" id="PTHR33116:SF70">
    <property type="entry name" value="NON-LTR RETROELEMENT REVERSE TRANSCRIPTASE-LIKE PROTEIN"/>
    <property type="match status" value="1"/>
</dbReference>
<gene>
    <name evidence="3" type="ORF">G2W53_017223</name>
</gene>
<organism evidence="3 4">
    <name type="scientific">Senna tora</name>
    <dbReference type="NCBI Taxonomy" id="362788"/>
    <lineage>
        <taxon>Eukaryota</taxon>
        <taxon>Viridiplantae</taxon>
        <taxon>Streptophyta</taxon>
        <taxon>Embryophyta</taxon>
        <taxon>Tracheophyta</taxon>
        <taxon>Spermatophyta</taxon>
        <taxon>Magnoliopsida</taxon>
        <taxon>eudicotyledons</taxon>
        <taxon>Gunneridae</taxon>
        <taxon>Pentapetalae</taxon>
        <taxon>rosids</taxon>
        <taxon>fabids</taxon>
        <taxon>Fabales</taxon>
        <taxon>Fabaceae</taxon>
        <taxon>Caesalpinioideae</taxon>
        <taxon>Cassia clade</taxon>
        <taxon>Senna</taxon>
    </lineage>
</organism>
<dbReference type="InterPro" id="IPR002156">
    <property type="entry name" value="RNaseH_domain"/>
</dbReference>
<dbReference type="Pfam" id="PF00078">
    <property type="entry name" value="RVT_1"/>
    <property type="match status" value="1"/>
</dbReference>
<evidence type="ECO:0000313" key="3">
    <source>
        <dbReference type="EMBL" id="KAF7826059.1"/>
    </source>
</evidence>
<name>A0A834TQU7_9FABA</name>
<dbReference type="PANTHER" id="PTHR33116">
    <property type="entry name" value="REVERSE TRANSCRIPTASE ZINC-BINDING DOMAIN-CONTAINING PROTEIN-RELATED-RELATED"/>
    <property type="match status" value="1"/>
</dbReference>
<dbReference type="SUPFAM" id="SSF53098">
    <property type="entry name" value="Ribonuclease H-like"/>
    <property type="match status" value="1"/>
</dbReference>
<keyword evidence="4" id="KW-1185">Reference proteome</keyword>
<dbReference type="GO" id="GO:0004523">
    <property type="term" value="F:RNA-DNA hybrid ribonuclease activity"/>
    <property type="evidence" value="ECO:0007669"/>
    <property type="project" value="InterPro"/>
</dbReference>
<dbReference type="Pfam" id="PF13456">
    <property type="entry name" value="RVT_3"/>
    <property type="match status" value="1"/>
</dbReference>
<evidence type="ECO:0000259" key="1">
    <source>
        <dbReference type="Pfam" id="PF00078"/>
    </source>
</evidence>